<dbReference type="GO" id="GO:0019843">
    <property type="term" value="F:rRNA binding"/>
    <property type="evidence" value="ECO:0007669"/>
    <property type="project" value="InterPro"/>
</dbReference>
<dbReference type="EMBL" id="JAHDYR010000008">
    <property type="protein sequence ID" value="KAG9395724.1"/>
    <property type="molecule type" value="Genomic_DNA"/>
</dbReference>
<dbReference type="PROSITE" id="PS50833">
    <property type="entry name" value="BRIX"/>
    <property type="match status" value="1"/>
</dbReference>
<sequence>MPSHKRRHKHRTHITDDVGDESTPLSFVFKRGIIGPNLTKLVSDLRDLMKPYTASELKERPSNKLKDFVHVAAPLGVTHFLIVSSGEQHSRLRIARVPQGPTFHFNIEQYSLMEDIRRVQKNPHATSSDYQHPPLVVLNNFDQSRPEHALMTTLFQKMFPAVVLDRIELDHCKRVMLVNYCADDDTVHIRQYAITLKPQLTSGTIESLSKGKMMDLSKFDSIEDAVKGTKASQSEHSFTKGKSSVGLVELGPRLDIRLGKIEAGFHEGHVLYALRDQADDDEDEEVEVEQEKKSKKEHKDKKEKKEKRAKGDKKERKHEKKEHGAVKRKAPGVGVLKRPTD</sequence>
<feature type="compositionally biased region" description="Basic residues" evidence="1">
    <location>
        <begin position="295"/>
        <end position="330"/>
    </location>
</feature>
<reference evidence="3" key="1">
    <citation type="submission" date="2021-05" db="EMBL/GenBank/DDBJ databases">
        <title>A free-living protist that lacks canonical eukaryotic 1 DNA replication and segregation systems.</title>
        <authorList>
            <person name="Salas-Leiva D.E."/>
            <person name="Tromer E.C."/>
            <person name="Curtis B.A."/>
            <person name="Jerlstrom-Hultqvist J."/>
            <person name="Kolisko M."/>
            <person name="Yi Z."/>
            <person name="Salas-Leiva J.S."/>
            <person name="Gallot-Lavallee L."/>
            <person name="Kops G.J.P.L."/>
            <person name="Archibald J.M."/>
            <person name="Simpson A.G.B."/>
            <person name="Roger A.J."/>
        </authorList>
    </citation>
    <scope>NUCLEOTIDE SEQUENCE</scope>
    <source>
        <strain evidence="3">BICM</strain>
    </source>
</reference>
<dbReference type="InterPro" id="IPR007109">
    <property type="entry name" value="Brix"/>
</dbReference>
<feature type="region of interest" description="Disordered" evidence="1">
    <location>
        <begin position="279"/>
        <end position="341"/>
    </location>
</feature>
<dbReference type="Proteomes" id="UP000717585">
    <property type="component" value="Unassembled WGS sequence"/>
</dbReference>
<evidence type="ECO:0000256" key="1">
    <source>
        <dbReference type="SAM" id="MobiDB-lite"/>
    </source>
</evidence>
<organism evidence="3 4">
    <name type="scientific">Carpediemonas membranifera</name>
    <dbReference type="NCBI Taxonomy" id="201153"/>
    <lineage>
        <taxon>Eukaryota</taxon>
        <taxon>Metamonada</taxon>
        <taxon>Carpediemonas-like organisms</taxon>
        <taxon>Carpediemonas</taxon>
    </lineage>
</organism>
<dbReference type="PANTHER" id="PTHR12661:SF5">
    <property type="entry name" value="SUPPRESSOR OF SWI4 1 HOMOLOG"/>
    <property type="match status" value="1"/>
</dbReference>
<feature type="compositionally biased region" description="Acidic residues" evidence="1">
    <location>
        <begin position="279"/>
        <end position="288"/>
    </location>
</feature>
<proteinExistence type="predicted"/>
<accession>A0A8J6E0Z9</accession>
<comment type="caution">
    <text evidence="3">The sequence shown here is derived from an EMBL/GenBank/DDBJ whole genome shotgun (WGS) entry which is preliminary data.</text>
</comment>
<dbReference type="Pfam" id="PF04427">
    <property type="entry name" value="Brix"/>
    <property type="match status" value="1"/>
</dbReference>
<dbReference type="GO" id="GO:0030687">
    <property type="term" value="C:preribosome, large subunit precursor"/>
    <property type="evidence" value="ECO:0007669"/>
    <property type="project" value="TreeGrafter"/>
</dbReference>
<dbReference type="OrthoDB" id="10261452at2759"/>
<gene>
    <name evidence="3" type="ORF">J8273_2631</name>
</gene>
<name>A0A8J6E0Z9_9EUKA</name>
<dbReference type="GO" id="GO:0000027">
    <property type="term" value="P:ribosomal large subunit assembly"/>
    <property type="evidence" value="ECO:0007669"/>
    <property type="project" value="TreeGrafter"/>
</dbReference>
<protein>
    <submittedName>
        <fullName evidence="3">Brix domain</fullName>
    </submittedName>
</protein>
<feature type="domain" description="Brix" evidence="2">
    <location>
        <begin position="24"/>
        <end position="267"/>
    </location>
</feature>
<dbReference type="PANTHER" id="PTHR12661">
    <property type="entry name" value="PETER PAN-RELATED"/>
    <property type="match status" value="1"/>
</dbReference>
<dbReference type="SMART" id="SM00879">
    <property type="entry name" value="Brix"/>
    <property type="match status" value="1"/>
</dbReference>
<evidence type="ECO:0000313" key="3">
    <source>
        <dbReference type="EMBL" id="KAG9395724.1"/>
    </source>
</evidence>
<dbReference type="AlphaFoldDB" id="A0A8J6E0Z9"/>
<keyword evidence="4" id="KW-1185">Reference proteome</keyword>
<evidence type="ECO:0000259" key="2">
    <source>
        <dbReference type="PROSITE" id="PS50833"/>
    </source>
</evidence>
<dbReference type="InterPro" id="IPR045112">
    <property type="entry name" value="PPAN-like"/>
</dbReference>
<evidence type="ECO:0000313" key="4">
    <source>
        <dbReference type="Proteomes" id="UP000717585"/>
    </source>
</evidence>
<dbReference type="GO" id="GO:0006364">
    <property type="term" value="P:rRNA processing"/>
    <property type="evidence" value="ECO:0007669"/>
    <property type="project" value="InterPro"/>
</dbReference>
<dbReference type="SUPFAM" id="SSF52954">
    <property type="entry name" value="Class II aaRS ABD-related"/>
    <property type="match status" value="1"/>
</dbReference>